<feature type="transmembrane region" description="Helical" evidence="1">
    <location>
        <begin position="195"/>
        <end position="215"/>
    </location>
</feature>
<dbReference type="EMBL" id="KB468168">
    <property type="protein sequence ID" value="PCH44656.1"/>
    <property type="molecule type" value="Genomic_DNA"/>
</dbReference>
<dbReference type="AlphaFoldDB" id="A0A2H3JR84"/>
<feature type="transmembrane region" description="Helical" evidence="1">
    <location>
        <begin position="76"/>
        <end position="95"/>
    </location>
</feature>
<feature type="transmembrane region" description="Helical" evidence="1">
    <location>
        <begin position="124"/>
        <end position="145"/>
    </location>
</feature>
<dbReference type="OrthoDB" id="2790605at2759"/>
<evidence type="ECO:0000256" key="1">
    <source>
        <dbReference type="SAM" id="Phobius"/>
    </source>
</evidence>
<feature type="transmembrane region" description="Helical" evidence="1">
    <location>
        <begin position="236"/>
        <end position="260"/>
    </location>
</feature>
<keyword evidence="1" id="KW-1133">Transmembrane helix</keyword>
<name>A0A2H3JR84_WOLCO</name>
<organism evidence="2 3">
    <name type="scientific">Wolfiporia cocos (strain MD-104)</name>
    <name type="common">Brown rot fungus</name>
    <dbReference type="NCBI Taxonomy" id="742152"/>
    <lineage>
        <taxon>Eukaryota</taxon>
        <taxon>Fungi</taxon>
        <taxon>Dikarya</taxon>
        <taxon>Basidiomycota</taxon>
        <taxon>Agaricomycotina</taxon>
        <taxon>Agaricomycetes</taxon>
        <taxon>Polyporales</taxon>
        <taxon>Phaeolaceae</taxon>
        <taxon>Wolfiporia</taxon>
    </lineage>
</organism>
<dbReference type="STRING" id="742152.A0A2H3JR84"/>
<proteinExistence type="predicted"/>
<feature type="transmembrane region" description="Helical" evidence="1">
    <location>
        <begin position="45"/>
        <end position="69"/>
    </location>
</feature>
<protein>
    <submittedName>
        <fullName evidence="2">Uncharacterized protein</fullName>
    </submittedName>
</protein>
<keyword evidence="3" id="KW-1185">Reference proteome</keyword>
<sequence>MSVATATVATTVATTAAVVTSTPSTTLPWVFPGDQVERLNQTVNAAVYIGAMAWGLNTAVFCKAVYTLLRNGAHRWWLWLSLISALWVLSTVNIGCDIGSNTLVFIEYSHTQAFYHTTMQSTPVVVTSVITAIASLILTDAFLIFRCEMIWRCLYTSVPLGLFYVVSVACAITQCVVIARSNGSIWTGALLNGPFLVYIIIAGCLHVVITMLIFGRLMHYRWHMPNTVMLEFVKETMGVTSIIVESAIPYAVVSFVWMILSCIQNVGANVFVPLLVQIQGITAGMIITRMADYSAWSSSYLQSIVEKAQVSDDAFLPAKV</sequence>
<accession>A0A2H3JR84</accession>
<evidence type="ECO:0000313" key="2">
    <source>
        <dbReference type="EMBL" id="PCH44656.1"/>
    </source>
</evidence>
<feature type="transmembrane region" description="Helical" evidence="1">
    <location>
        <begin position="157"/>
        <end position="179"/>
    </location>
</feature>
<evidence type="ECO:0000313" key="3">
    <source>
        <dbReference type="Proteomes" id="UP000218811"/>
    </source>
</evidence>
<feature type="transmembrane region" description="Helical" evidence="1">
    <location>
        <begin position="266"/>
        <end position="287"/>
    </location>
</feature>
<keyword evidence="1" id="KW-0812">Transmembrane</keyword>
<reference evidence="2 3" key="1">
    <citation type="journal article" date="2012" name="Science">
        <title>The Paleozoic origin of enzymatic lignin decomposition reconstructed from 31 fungal genomes.</title>
        <authorList>
            <person name="Floudas D."/>
            <person name="Binder M."/>
            <person name="Riley R."/>
            <person name="Barry K."/>
            <person name="Blanchette R.A."/>
            <person name="Henrissat B."/>
            <person name="Martinez A.T."/>
            <person name="Otillar R."/>
            <person name="Spatafora J.W."/>
            <person name="Yadav J.S."/>
            <person name="Aerts A."/>
            <person name="Benoit I."/>
            <person name="Boyd A."/>
            <person name="Carlson A."/>
            <person name="Copeland A."/>
            <person name="Coutinho P.M."/>
            <person name="de Vries R.P."/>
            <person name="Ferreira P."/>
            <person name="Findley K."/>
            <person name="Foster B."/>
            <person name="Gaskell J."/>
            <person name="Glotzer D."/>
            <person name="Gorecki P."/>
            <person name="Heitman J."/>
            <person name="Hesse C."/>
            <person name="Hori C."/>
            <person name="Igarashi K."/>
            <person name="Jurgens J.A."/>
            <person name="Kallen N."/>
            <person name="Kersten P."/>
            <person name="Kohler A."/>
            <person name="Kuees U."/>
            <person name="Kumar T.K.A."/>
            <person name="Kuo A."/>
            <person name="LaButti K."/>
            <person name="Larrondo L.F."/>
            <person name="Lindquist E."/>
            <person name="Ling A."/>
            <person name="Lombard V."/>
            <person name="Lucas S."/>
            <person name="Lundell T."/>
            <person name="Martin R."/>
            <person name="McLaughlin D.J."/>
            <person name="Morgenstern I."/>
            <person name="Morin E."/>
            <person name="Murat C."/>
            <person name="Nagy L.G."/>
            <person name="Nolan M."/>
            <person name="Ohm R.A."/>
            <person name="Patyshakuliyeva A."/>
            <person name="Rokas A."/>
            <person name="Ruiz-Duenas F.J."/>
            <person name="Sabat G."/>
            <person name="Salamov A."/>
            <person name="Samejima M."/>
            <person name="Schmutz J."/>
            <person name="Slot J.C."/>
            <person name="St John F."/>
            <person name="Stenlid J."/>
            <person name="Sun H."/>
            <person name="Sun S."/>
            <person name="Syed K."/>
            <person name="Tsang A."/>
            <person name="Wiebenga A."/>
            <person name="Young D."/>
            <person name="Pisabarro A."/>
            <person name="Eastwood D.C."/>
            <person name="Martin F."/>
            <person name="Cullen D."/>
            <person name="Grigoriev I.V."/>
            <person name="Hibbett D.S."/>
        </authorList>
    </citation>
    <scope>NUCLEOTIDE SEQUENCE [LARGE SCALE GENOMIC DNA]</scope>
    <source>
        <strain evidence="2 3">MD-104</strain>
    </source>
</reference>
<keyword evidence="1" id="KW-0472">Membrane</keyword>
<gene>
    <name evidence="2" type="ORF">WOLCODRAFT_139126</name>
</gene>
<dbReference type="Proteomes" id="UP000218811">
    <property type="component" value="Unassembled WGS sequence"/>
</dbReference>